<accession>A0AAD7C1H2</accession>
<evidence type="ECO:0008006" key="4">
    <source>
        <dbReference type="Google" id="ProtNLM"/>
    </source>
</evidence>
<dbReference type="AlphaFoldDB" id="A0AAD7C1H2"/>
<keyword evidence="1" id="KW-0732">Signal</keyword>
<dbReference type="Proteomes" id="UP001221142">
    <property type="component" value="Unassembled WGS sequence"/>
</dbReference>
<protein>
    <recommendedName>
        <fullName evidence="4">Spore coat protein U domain-containing protein</fullName>
    </recommendedName>
</protein>
<feature type="signal peptide" evidence="1">
    <location>
        <begin position="1"/>
        <end position="20"/>
    </location>
</feature>
<evidence type="ECO:0000313" key="2">
    <source>
        <dbReference type="EMBL" id="KAJ7636577.1"/>
    </source>
</evidence>
<gene>
    <name evidence="2" type="ORF">FB45DRAFT_906855</name>
</gene>
<name>A0AAD7C1H2_9AGAR</name>
<keyword evidence="3" id="KW-1185">Reference proteome</keyword>
<dbReference type="EMBL" id="JARKIF010000006">
    <property type="protein sequence ID" value="KAJ7636577.1"/>
    <property type="molecule type" value="Genomic_DNA"/>
</dbReference>
<evidence type="ECO:0000256" key="1">
    <source>
        <dbReference type="SAM" id="SignalP"/>
    </source>
</evidence>
<sequence>MRFNTLFFTALAGFITTAVAQAGFCPEAARFGNIAVSPSTLAPGQTMTITTNLTCAVELGDTPTFLDYYVDGSSEHNIGGPVLIARRTYDASTSPPLDTFTTTLPVWFYIQDATYSVRVDNSFARPGPTGESVIEVGAISTAITITGLTQ</sequence>
<comment type="caution">
    <text evidence="2">The sequence shown here is derived from an EMBL/GenBank/DDBJ whole genome shotgun (WGS) entry which is preliminary data.</text>
</comment>
<proteinExistence type="predicted"/>
<evidence type="ECO:0000313" key="3">
    <source>
        <dbReference type="Proteomes" id="UP001221142"/>
    </source>
</evidence>
<reference evidence="2" key="1">
    <citation type="submission" date="2023-03" db="EMBL/GenBank/DDBJ databases">
        <title>Massive genome expansion in bonnet fungi (Mycena s.s.) driven by repeated elements and novel gene families across ecological guilds.</title>
        <authorList>
            <consortium name="Lawrence Berkeley National Laboratory"/>
            <person name="Harder C.B."/>
            <person name="Miyauchi S."/>
            <person name="Viragh M."/>
            <person name="Kuo A."/>
            <person name="Thoen E."/>
            <person name="Andreopoulos B."/>
            <person name="Lu D."/>
            <person name="Skrede I."/>
            <person name="Drula E."/>
            <person name="Henrissat B."/>
            <person name="Morin E."/>
            <person name="Kohler A."/>
            <person name="Barry K."/>
            <person name="LaButti K."/>
            <person name="Morin E."/>
            <person name="Salamov A."/>
            <person name="Lipzen A."/>
            <person name="Mereny Z."/>
            <person name="Hegedus B."/>
            <person name="Baldrian P."/>
            <person name="Stursova M."/>
            <person name="Weitz H."/>
            <person name="Taylor A."/>
            <person name="Grigoriev I.V."/>
            <person name="Nagy L.G."/>
            <person name="Martin F."/>
            <person name="Kauserud H."/>
        </authorList>
    </citation>
    <scope>NUCLEOTIDE SEQUENCE</scope>
    <source>
        <strain evidence="2">9284</strain>
    </source>
</reference>
<feature type="chain" id="PRO_5042061113" description="Spore coat protein U domain-containing protein" evidence="1">
    <location>
        <begin position="21"/>
        <end position="150"/>
    </location>
</feature>
<organism evidence="2 3">
    <name type="scientific">Roridomyces roridus</name>
    <dbReference type="NCBI Taxonomy" id="1738132"/>
    <lineage>
        <taxon>Eukaryota</taxon>
        <taxon>Fungi</taxon>
        <taxon>Dikarya</taxon>
        <taxon>Basidiomycota</taxon>
        <taxon>Agaricomycotina</taxon>
        <taxon>Agaricomycetes</taxon>
        <taxon>Agaricomycetidae</taxon>
        <taxon>Agaricales</taxon>
        <taxon>Marasmiineae</taxon>
        <taxon>Mycenaceae</taxon>
        <taxon>Roridomyces</taxon>
    </lineage>
</organism>